<sequence>MTGEVEGMGDPFAAMECGEMTLADQVDEVFGVDKNWAGYGVFAEKDQKMKDRILQNSLLWLVFATVHEHDHQFSPGNHYDSKLFLMVSNFVIQQWQVQPVQIERYPFPGKTIRYLLMFEAKDAPQLLQILPSDCIKLSKGLGCCFHSLAHELSSWQHLMIGGVPVHMTQKELERVVLSEEMLWVTVFTQVRMENGMVMDKVYLAGDFAQEKSAVMENLKKEFSHKGCILCLE</sequence>
<gene>
    <name evidence="1" type="ORF">M404DRAFT_970337</name>
</gene>
<evidence type="ECO:0000313" key="1">
    <source>
        <dbReference type="EMBL" id="KIN97679.1"/>
    </source>
</evidence>
<protein>
    <submittedName>
        <fullName evidence="1">Uncharacterized protein</fullName>
    </submittedName>
</protein>
<dbReference type="AlphaFoldDB" id="A0A0C3N9C6"/>
<proteinExistence type="predicted"/>
<evidence type="ECO:0000313" key="2">
    <source>
        <dbReference type="Proteomes" id="UP000054217"/>
    </source>
</evidence>
<dbReference type="Proteomes" id="UP000054217">
    <property type="component" value="Unassembled WGS sequence"/>
</dbReference>
<reference evidence="1 2" key="1">
    <citation type="submission" date="2014-04" db="EMBL/GenBank/DDBJ databases">
        <authorList>
            <consortium name="DOE Joint Genome Institute"/>
            <person name="Kuo A."/>
            <person name="Kohler A."/>
            <person name="Costa M.D."/>
            <person name="Nagy L.G."/>
            <person name="Floudas D."/>
            <person name="Copeland A."/>
            <person name="Barry K.W."/>
            <person name="Cichocki N."/>
            <person name="Veneault-Fourrey C."/>
            <person name="LaButti K."/>
            <person name="Lindquist E.A."/>
            <person name="Lipzen A."/>
            <person name="Lundell T."/>
            <person name="Morin E."/>
            <person name="Murat C."/>
            <person name="Sun H."/>
            <person name="Tunlid A."/>
            <person name="Henrissat B."/>
            <person name="Grigoriev I.V."/>
            <person name="Hibbett D.S."/>
            <person name="Martin F."/>
            <person name="Nordberg H.P."/>
            <person name="Cantor M.N."/>
            <person name="Hua S.X."/>
        </authorList>
    </citation>
    <scope>NUCLEOTIDE SEQUENCE [LARGE SCALE GENOMIC DNA]</scope>
    <source>
        <strain evidence="1 2">Marx 270</strain>
    </source>
</reference>
<accession>A0A0C3N9C6</accession>
<reference evidence="2" key="2">
    <citation type="submission" date="2015-01" db="EMBL/GenBank/DDBJ databases">
        <title>Evolutionary Origins and Diversification of the Mycorrhizal Mutualists.</title>
        <authorList>
            <consortium name="DOE Joint Genome Institute"/>
            <consortium name="Mycorrhizal Genomics Consortium"/>
            <person name="Kohler A."/>
            <person name="Kuo A."/>
            <person name="Nagy L.G."/>
            <person name="Floudas D."/>
            <person name="Copeland A."/>
            <person name="Barry K.W."/>
            <person name="Cichocki N."/>
            <person name="Veneault-Fourrey C."/>
            <person name="LaButti K."/>
            <person name="Lindquist E.A."/>
            <person name="Lipzen A."/>
            <person name="Lundell T."/>
            <person name="Morin E."/>
            <person name="Murat C."/>
            <person name="Riley R."/>
            <person name="Ohm R."/>
            <person name="Sun H."/>
            <person name="Tunlid A."/>
            <person name="Henrissat B."/>
            <person name="Grigoriev I.V."/>
            <person name="Hibbett D.S."/>
            <person name="Martin F."/>
        </authorList>
    </citation>
    <scope>NUCLEOTIDE SEQUENCE [LARGE SCALE GENOMIC DNA]</scope>
    <source>
        <strain evidence="2">Marx 270</strain>
    </source>
</reference>
<organism evidence="1 2">
    <name type="scientific">Pisolithus tinctorius Marx 270</name>
    <dbReference type="NCBI Taxonomy" id="870435"/>
    <lineage>
        <taxon>Eukaryota</taxon>
        <taxon>Fungi</taxon>
        <taxon>Dikarya</taxon>
        <taxon>Basidiomycota</taxon>
        <taxon>Agaricomycotina</taxon>
        <taxon>Agaricomycetes</taxon>
        <taxon>Agaricomycetidae</taxon>
        <taxon>Boletales</taxon>
        <taxon>Sclerodermatineae</taxon>
        <taxon>Pisolithaceae</taxon>
        <taxon>Pisolithus</taxon>
    </lineage>
</organism>
<dbReference type="EMBL" id="KN832025">
    <property type="protein sequence ID" value="KIN97679.1"/>
    <property type="molecule type" value="Genomic_DNA"/>
</dbReference>
<keyword evidence="2" id="KW-1185">Reference proteome</keyword>
<name>A0A0C3N9C6_PISTI</name>
<dbReference type="InParanoid" id="A0A0C3N9C6"/>
<dbReference type="HOGENOM" id="CLU_1195292_0_0_1"/>